<keyword evidence="5 6" id="KW-0472">Membrane</keyword>
<evidence type="ECO:0000256" key="2">
    <source>
        <dbReference type="ARBA" id="ARBA00022448"/>
    </source>
</evidence>
<feature type="transmembrane region" description="Helical" evidence="6">
    <location>
        <begin position="138"/>
        <end position="161"/>
    </location>
</feature>
<dbReference type="InterPro" id="IPR020846">
    <property type="entry name" value="MFS_dom"/>
</dbReference>
<dbReference type="InterPro" id="IPR036259">
    <property type="entry name" value="MFS_trans_sf"/>
</dbReference>
<dbReference type="OrthoDB" id="9781469at2"/>
<dbReference type="GO" id="GO:0005886">
    <property type="term" value="C:plasma membrane"/>
    <property type="evidence" value="ECO:0007669"/>
    <property type="project" value="UniProtKB-SubCell"/>
</dbReference>
<dbReference type="SUPFAM" id="SSF103473">
    <property type="entry name" value="MFS general substrate transporter"/>
    <property type="match status" value="1"/>
</dbReference>
<dbReference type="Pfam" id="PF07690">
    <property type="entry name" value="MFS_1"/>
    <property type="match status" value="1"/>
</dbReference>
<dbReference type="CDD" id="cd17321">
    <property type="entry name" value="MFS_MMR_MDR_like"/>
    <property type="match status" value="1"/>
</dbReference>
<dbReference type="InterPro" id="IPR011701">
    <property type="entry name" value="MFS"/>
</dbReference>
<feature type="transmembrane region" description="Helical" evidence="6">
    <location>
        <begin position="80"/>
        <end position="99"/>
    </location>
</feature>
<feature type="transmembrane region" description="Helical" evidence="6">
    <location>
        <begin position="167"/>
        <end position="186"/>
    </location>
</feature>
<evidence type="ECO:0000256" key="4">
    <source>
        <dbReference type="ARBA" id="ARBA00022989"/>
    </source>
</evidence>
<feature type="transmembrane region" description="Helical" evidence="6">
    <location>
        <begin position="230"/>
        <end position="247"/>
    </location>
</feature>
<evidence type="ECO:0000256" key="5">
    <source>
        <dbReference type="ARBA" id="ARBA00023136"/>
    </source>
</evidence>
<proteinExistence type="predicted"/>
<evidence type="ECO:0000313" key="8">
    <source>
        <dbReference type="EMBL" id="EHN09256.1"/>
    </source>
</evidence>
<dbReference type="Gene3D" id="1.20.1250.20">
    <property type="entry name" value="MFS general substrate transporter like domains"/>
    <property type="match status" value="1"/>
</dbReference>
<feature type="transmembrane region" description="Helical" evidence="6">
    <location>
        <begin position="403"/>
        <end position="422"/>
    </location>
</feature>
<evidence type="ECO:0000256" key="3">
    <source>
        <dbReference type="ARBA" id="ARBA00022692"/>
    </source>
</evidence>
<dbReference type="EMBL" id="AGUD01000296">
    <property type="protein sequence ID" value="EHN09256.1"/>
    <property type="molecule type" value="Genomic_DNA"/>
</dbReference>
<evidence type="ECO:0000259" key="7">
    <source>
        <dbReference type="PROSITE" id="PS50850"/>
    </source>
</evidence>
<keyword evidence="2" id="KW-0813">Transport</keyword>
<dbReference type="GO" id="GO:0022857">
    <property type="term" value="F:transmembrane transporter activity"/>
    <property type="evidence" value="ECO:0007669"/>
    <property type="project" value="InterPro"/>
</dbReference>
<keyword evidence="4 6" id="KW-1133">Transmembrane helix</keyword>
<gene>
    <name evidence="8" type="ORF">PAI11_38960</name>
</gene>
<feature type="domain" description="Major facilitator superfamily (MFS) profile" evidence="7">
    <location>
        <begin position="14"/>
        <end position="450"/>
    </location>
</feature>
<reference evidence="8 9" key="1">
    <citation type="journal article" date="2013" name="Biodegradation">
        <title>Quantitative proteomic analysis of ibuprofen-degrading Patulibacter sp. strain I11.</title>
        <authorList>
            <person name="Almeida B."/>
            <person name="Kjeldal H."/>
            <person name="Lolas I."/>
            <person name="Knudsen A.D."/>
            <person name="Carvalho G."/>
            <person name="Nielsen K.L."/>
            <person name="Barreto Crespo M.T."/>
            <person name="Stensballe A."/>
            <person name="Nielsen J.L."/>
        </authorList>
    </citation>
    <scope>NUCLEOTIDE SEQUENCE [LARGE SCALE GENOMIC DNA]</scope>
    <source>
        <strain evidence="8 9">I11</strain>
    </source>
</reference>
<feature type="transmembrane region" description="Helical" evidence="6">
    <location>
        <begin position="12"/>
        <end position="36"/>
    </location>
</feature>
<comment type="subcellular location">
    <subcellularLocation>
        <location evidence="1">Cell membrane</location>
        <topology evidence="1">Multi-pass membrane protein</topology>
    </subcellularLocation>
</comment>
<feature type="transmembrane region" description="Helical" evidence="6">
    <location>
        <begin position="56"/>
        <end position="73"/>
    </location>
</feature>
<feature type="transmembrane region" description="Helical" evidence="6">
    <location>
        <begin position="198"/>
        <end position="218"/>
    </location>
</feature>
<dbReference type="PROSITE" id="PS50850">
    <property type="entry name" value="MFS"/>
    <property type="match status" value="1"/>
</dbReference>
<feature type="transmembrane region" description="Helical" evidence="6">
    <location>
        <begin position="105"/>
        <end position="126"/>
    </location>
</feature>
<accession>H0EAM2</accession>
<organism evidence="8 9">
    <name type="scientific">Patulibacter medicamentivorans</name>
    <dbReference type="NCBI Taxonomy" id="1097667"/>
    <lineage>
        <taxon>Bacteria</taxon>
        <taxon>Bacillati</taxon>
        <taxon>Actinomycetota</taxon>
        <taxon>Thermoleophilia</taxon>
        <taxon>Solirubrobacterales</taxon>
        <taxon>Patulibacteraceae</taxon>
        <taxon>Patulibacter</taxon>
    </lineage>
</organism>
<dbReference type="PANTHER" id="PTHR42718">
    <property type="entry name" value="MAJOR FACILITATOR SUPERFAMILY MULTIDRUG TRANSPORTER MFSC"/>
    <property type="match status" value="1"/>
</dbReference>
<keyword evidence="3 6" id="KW-0812">Transmembrane</keyword>
<dbReference type="RefSeq" id="WP_007578369.1">
    <property type="nucleotide sequence ID" value="NZ_AGUD01000296.1"/>
</dbReference>
<name>H0EAM2_9ACTN</name>
<feature type="transmembrane region" description="Helical" evidence="6">
    <location>
        <begin position="332"/>
        <end position="350"/>
    </location>
</feature>
<dbReference type="PANTHER" id="PTHR42718:SF9">
    <property type="entry name" value="MAJOR FACILITATOR SUPERFAMILY MULTIDRUG TRANSPORTER MFSC"/>
    <property type="match status" value="1"/>
</dbReference>
<feature type="transmembrane region" description="Helical" evidence="6">
    <location>
        <begin position="428"/>
        <end position="446"/>
    </location>
</feature>
<evidence type="ECO:0000256" key="1">
    <source>
        <dbReference type="ARBA" id="ARBA00004651"/>
    </source>
</evidence>
<dbReference type="Proteomes" id="UP000005143">
    <property type="component" value="Unassembled WGS sequence"/>
</dbReference>
<evidence type="ECO:0000313" key="9">
    <source>
        <dbReference type="Proteomes" id="UP000005143"/>
    </source>
</evidence>
<comment type="caution">
    <text evidence="8">The sequence shown here is derived from an EMBL/GenBank/DDBJ whole genome shotgun (WGS) entry which is preliminary data.</text>
</comment>
<sequence length="466" mass="46452">MSHAQPRPIEDRLTVAAAAIGFFLVILDSTAVNVALPSIRSALGTSLQGLQWTVDGYLVALAGGLLAAGAISDRIGARRAFRLGMAGFVATSLLCAVAPTAEALIGFRVLQGLAAALALPASLALVRHSQASELARGRAIAAWSAVASLGIAFGPLIGGALTSGLSWRWVFVANVLPGAFALWATLRMRETPRTAAPIHLGGQVLATLAGAFLTVAIIEAGHGGPTQAVALVPAALALLAATAFGALERRGRSAVLPRPLLASRLALAVLAAGMVFSVAIYGSLFAIGLLFQQQHGLSPLMAGVAFLPFALGAPLGNVTFGRMMGRRAPARLMVLGVAATAAGLALQLSVAPGVPVWATALLMAPAGYCSGFAASSMPVVLMSVTPPSVTGAAAGLQNATRQLGSALGVAGFGALVAGGGFYPGLRLAVGLATALLLATAVGALLAGRGRSADVAPAAAQAGCRPA</sequence>
<feature type="transmembrane region" description="Helical" evidence="6">
    <location>
        <begin position="297"/>
        <end position="320"/>
    </location>
</feature>
<dbReference type="PATRIC" id="fig|1097667.3.peg.3861"/>
<keyword evidence="9" id="KW-1185">Reference proteome</keyword>
<dbReference type="AlphaFoldDB" id="H0EAM2"/>
<protein>
    <submittedName>
        <fullName evidence="8">Drug:proton antiporter</fullName>
    </submittedName>
</protein>
<feature type="transmembrane region" description="Helical" evidence="6">
    <location>
        <begin position="267"/>
        <end position="291"/>
    </location>
</feature>
<evidence type="ECO:0000256" key="6">
    <source>
        <dbReference type="SAM" id="Phobius"/>
    </source>
</evidence>
<dbReference type="Gene3D" id="1.20.1720.10">
    <property type="entry name" value="Multidrug resistance protein D"/>
    <property type="match status" value="1"/>
</dbReference>